<proteinExistence type="predicted"/>
<dbReference type="EMBL" id="JACXVP010000007">
    <property type="protein sequence ID" value="KAG5597117.1"/>
    <property type="molecule type" value="Genomic_DNA"/>
</dbReference>
<dbReference type="AlphaFoldDB" id="A0A9J5YAG2"/>
<dbReference type="PANTHER" id="PTHR46238">
    <property type="entry name" value="REVERSE TRANSCRIPTASE DOMAIN-CONTAINING PROTEIN"/>
    <property type="match status" value="1"/>
</dbReference>
<name>A0A9J5YAG2_SOLCO</name>
<accession>A0A9J5YAG2</accession>
<evidence type="ECO:0000313" key="2">
    <source>
        <dbReference type="Proteomes" id="UP000824120"/>
    </source>
</evidence>
<sequence>MCGHTRKDKVEVASVEDKIREARLRCSGHVKRRYMDVPVWKYERLTMDGFRRGSGRPKKLMEM</sequence>
<dbReference type="PANTHER" id="PTHR46238:SF8">
    <property type="entry name" value="ENDONUCLEASE_EXONUCLEASE_PHOSPHATASE DOMAIN-CONTAINING PROTEIN"/>
    <property type="match status" value="1"/>
</dbReference>
<organism evidence="1 2">
    <name type="scientific">Solanum commersonii</name>
    <name type="common">Commerson's wild potato</name>
    <name type="synonym">Commerson's nightshade</name>
    <dbReference type="NCBI Taxonomy" id="4109"/>
    <lineage>
        <taxon>Eukaryota</taxon>
        <taxon>Viridiplantae</taxon>
        <taxon>Streptophyta</taxon>
        <taxon>Embryophyta</taxon>
        <taxon>Tracheophyta</taxon>
        <taxon>Spermatophyta</taxon>
        <taxon>Magnoliopsida</taxon>
        <taxon>eudicotyledons</taxon>
        <taxon>Gunneridae</taxon>
        <taxon>Pentapetalae</taxon>
        <taxon>asterids</taxon>
        <taxon>lamiids</taxon>
        <taxon>Solanales</taxon>
        <taxon>Solanaceae</taxon>
        <taxon>Solanoideae</taxon>
        <taxon>Solaneae</taxon>
        <taxon>Solanum</taxon>
    </lineage>
</organism>
<keyword evidence="2" id="KW-1185">Reference proteome</keyword>
<dbReference type="OrthoDB" id="1303839at2759"/>
<evidence type="ECO:0000313" key="1">
    <source>
        <dbReference type="EMBL" id="KAG5597117.1"/>
    </source>
</evidence>
<comment type="caution">
    <text evidence="1">The sequence shown here is derived from an EMBL/GenBank/DDBJ whole genome shotgun (WGS) entry which is preliminary data.</text>
</comment>
<reference evidence="1 2" key="1">
    <citation type="submission" date="2020-09" db="EMBL/GenBank/DDBJ databases">
        <title>De no assembly of potato wild relative species, Solanum commersonii.</title>
        <authorList>
            <person name="Cho K."/>
        </authorList>
    </citation>
    <scope>NUCLEOTIDE SEQUENCE [LARGE SCALE GENOMIC DNA]</scope>
    <source>
        <strain evidence="1">LZ3.2</strain>
        <tissue evidence="1">Leaf</tissue>
    </source>
</reference>
<dbReference type="Proteomes" id="UP000824120">
    <property type="component" value="Chromosome 7"/>
</dbReference>
<gene>
    <name evidence="1" type="ORF">H5410_038349</name>
</gene>
<protein>
    <submittedName>
        <fullName evidence="1">Uncharacterized protein</fullName>
    </submittedName>
</protein>